<dbReference type="InterPro" id="IPR050927">
    <property type="entry name" value="TRPM"/>
</dbReference>
<feature type="compositionally biased region" description="Basic residues" evidence="9">
    <location>
        <begin position="191"/>
        <end position="200"/>
    </location>
</feature>
<proteinExistence type="predicted"/>
<feature type="domain" description="TRPM SLOG" evidence="12">
    <location>
        <begin position="282"/>
        <end position="355"/>
    </location>
</feature>
<feature type="domain" description="Ion transport" evidence="11">
    <location>
        <begin position="1007"/>
        <end position="1266"/>
    </location>
</feature>
<sequence>MSDDDFLRRKVSISSDRELDNLQLIPSLESSQTSKYMDFRSQKPGMSDPPHRSSHQTHDDPMGSPRRTWTEEDESQRNQKDSDEELTPVKKLRYKDTAELREVTSGKPPMGLDREYSDVYLESNLRTPRYGTQASYSDMIETLHEQDPFHGDYRPSGKTKKSKSKKHKKDKDKSQEGSSSSFAVSDPLSRSSKRHSKKGKRSEVNDSTGTYTIQGVSNKSFSDAGPAVDSASVKSNGTYTLKDEDKDCVDGMRLSKKGPVGFSKKRTTRRSTLKFGASRINQYLRCAPDTKADIVWDMMINQWHLEPPQLIISVTGGAQRFDLKRKMQETFKRGLMNAATSTCNVFLQGQKNGLFPAVYSKTDVMEAQLACSRNVPLDENHSHFILIDDGSENKFGGEIEFRTSLEKYISEQSVDPDDKESYLCSNNNDDKTLTIPVISIIVEGGINSMKTVWQSVMRGIPVLVLQSSGRAADFIAHGYNITANKLNEEKSYFPKTFNDEMEMLANRVFEWKEKDLPRKPALVANCLKQLREALERREMLTVFDLNDNETKEFDRAILYALLKANRSNTNAQLSLALAWDRSDIAKNEIFTTSNKTNYQELKLDDAMMTALIQDRLEFVKLFLENGIDLSQFLDIRNLWNLYSNCFNDKTDGSAQLLMNRINYLKQTWGAYLCCQKVEDTGVEPDLLNYIGKVIVHLLGDEAMNMYLGNEFDVVGEEVVFGYIPRSEEPCHDYLGKGKKLFKKKSKVLWRGNLKNPAKHLFIWAVLMNRMSLAKLFWRIGSDHIGAALFASGLLQNLSKVADDEEEIELSLTLEQNSSEFEKLASEILSICCLQNRYLSHQLLVRELSEFGNTTLFCLADENNLMDFMGQTCCQTKLNAIWKGHMALYTSSIKIVASILIPFLIPAVKFVDKKAIRDGYDDLAPLHSTEEDLKMEQDDLTVGKDSPEKLTGSNGKVAPIQDSKKKILTKKFKTVTLFGGGHDESGGLNLFRAIFFFYTAPVTKFTTAMFANIVFLGMFSFFVLTDLHPIGENGAPSLVEIFSWIYTITSAIEECRQVLTRDQRSVWYKIRSWYGSVWNRFDFLMYLFFFTSVILRLSLYGEDFIWARMLYSLTLGMYFIRFMHFFYAEKNIGPKVIMISRMLTDLMFFLLILLVFILSFGVAYQANLYPNAPQQWTVLKDVLYHPYWQMYGELFLENKEGNDPSEEAGTCTNNETLWRSGEMDRCPEKNAMVVLLMVTYMLLTNILLVNLLIAMFSDTFQKVQDNSEKVWRFHRFSLVYEYYERPALFPPLIILNHMYRAIRWLIVRCSKCCNDGIHTRNSFKLKLSEKDLNRLSLFERGAMEEYMHSVFSLENDKIDKKIQTTSERLDRIIQELDNIKDNVMVKERSFGMEAPNTARSTSISNIDTEVYSSRKTHSQLEVEMDQLSNFLSEKDLNRLSLFERGAMEEYMHSVFSLENDKIDKKIQTTSERLDRIIQELDNIKDNVMVKERSFGMEAPNTARSTSISNIDTEVYSSRKTHSQLEVEMDQLSNFVRENMLALNSSVLRLEKLVVASTRQQKQQQTLDITHVQSEI</sequence>
<feature type="compositionally biased region" description="Basic and acidic residues" evidence="9">
    <location>
        <begin position="94"/>
        <end position="104"/>
    </location>
</feature>
<accession>K1QMV6</accession>
<comment type="subcellular location">
    <subcellularLocation>
        <location evidence="1">Membrane</location>
        <topology evidence="1">Multi-pass membrane protein</topology>
    </subcellularLocation>
</comment>
<keyword evidence="14" id="KW-0675">Receptor</keyword>
<keyword evidence="7" id="KW-0407">Ion channel</keyword>
<feature type="compositionally biased region" description="Basic and acidic residues" evidence="9">
    <location>
        <begin position="146"/>
        <end position="155"/>
    </location>
</feature>
<evidence type="ECO:0000259" key="13">
    <source>
        <dbReference type="Pfam" id="PF25508"/>
    </source>
</evidence>
<feature type="transmembrane region" description="Helical" evidence="10">
    <location>
        <begin position="885"/>
        <end position="907"/>
    </location>
</feature>
<dbReference type="Pfam" id="PF25508">
    <property type="entry name" value="TRPM2"/>
    <property type="match status" value="1"/>
</dbReference>
<dbReference type="GO" id="GO:0099604">
    <property type="term" value="F:ligand-gated calcium channel activity"/>
    <property type="evidence" value="ECO:0007669"/>
    <property type="project" value="TreeGrafter"/>
</dbReference>
<feature type="transmembrane region" description="Helical" evidence="10">
    <location>
        <begin position="1079"/>
        <end position="1098"/>
    </location>
</feature>
<evidence type="ECO:0000259" key="12">
    <source>
        <dbReference type="Pfam" id="PF18139"/>
    </source>
</evidence>
<evidence type="ECO:0000256" key="1">
    <source>
        <dbReference type="ARBA" id="ARBA00004141"/>
    </source>
</evidence>
<reference evidence="14" key="1">
    <citation type="journal article" date="2012" name="Nature">
        <title>The oyster genome reveals stress adaptation and complexity of shell formation.</title>
        <authorList>
            <person name="Zhang G."/>
            <person name="Fang X."/>
            <person name="Guo X."/>
            <person name="Li L."/>
            <person name="Luo R."/>
            <person name="Xu F."/>
            <person name="Yang P."/>
            <person name="Zhang L."/>
            <person name="Wang X."/>
            <person name="Qi H."/>
            <person name="Xiong Z."/>
            <person name="Que H."/>
            <person name="Xie Y."/>
            <person name="Holland P.W."/>
            <person name="Paps J."/>
            <person name="Zhu Y."/>
            <person name="Wu F."/>
            <person name="Chen Y."/>
            <person name="Wang J."/>
            <person name="Peng C."/>
            <person name="Meng J."/>
            <person name="Yang L."/>
            <person name="Liu J."/>
            <person name="Wen B."/>
            <person name="Zhang N."/>
            <person name="Huang Z."/>
            <person name="Zhu Q."/>
            <person name="Feng Y."/>
            <person name="Mount A."/>
            <person name="Hedgecock D."/>
            <person name="Xu Z."/>
            <person name="Liu Y."/>
            <person name="Domazet-Loso T."/>
            <person name="Du Y."/>
            <person name="Sun X."/>
            <person name="Zhang S."/>
            <person name="Liu B."/>
            <person name="Cheng P."/>
            <person name="Jiang X."/>
            <person name="Li J."/>
            <person name="Fan D."/>
            <person name="Wang W."/>
            <person name="Fu W."/>
            <person name="Wang T."/>
            <person name="Wang B."/>
            <person name="Zhang J."/>
            <person name="Peng Z."/>
            <person name="Li Y."/>
            <person name="Li N."/>
            <person name="Wang J."/>
            <person name="Chen M."/>
            <person name="He Y."/>
            <person name="Tan F."/>
            <person name="Song X."/>
            <person name="Zheng Q."/>
            <person name="Huang R."/>
            <person name="Yang H."/>
            <person name="Du X."/>
            <person name="Chen L."/>
            <person name="Yang M."/>
            <person name="Gaffney P.M."/>
            <person name="Wang S."/>
            <person name="Luo L."/>
            <person name="She Z."/>
            <person name="Ming Y."/>
            <person name="Huang W."/>
            <person name="Zhang S."/>
            <person name="Huang B."/>
            <person name="Zhang Y."/>
            <person name="Qu T."/>
            <person name="Ni P."/>
            <person name="Miao G."/>
            <person name="Wang J."/>
            <person name="Wang Q."/>
            <person name="Steinberg C.E."/>
            <person name="Wang H."/>
            <person name="Li N."/>
            <person name="Qian L."/>
            <person name="Zhang G."/>
            <person name="Li Y."/>
            <person name="Yang H."/>
            <person name="Liu X."/>
            <person name="Wang J."/>
            <person name="Yin Y."/>
            <person name="Wang J."/>
        </authorList>
    </citation>
    <scope>NUCLEOTIDE SEQUENCE [LARGE SCALE GENOMIC DNA]</scope>
    <source>
        <strain evidence="14">05x7-T-G4-1.051#20</strain>
    </source>
</reference>
<feature type="transmembrane region" description="Helical" evidence="10">
    <location>
        <begin position="1104"/>
        <end position="1125"/>
    </location>
</feature>
<evidence type="ECO:0000313" key="14">
    <source>
        <dbReference type="EMBL" id="EKC38147.1"/>
    </source>
</evidence>
<keyword evidence="5" id="KW-0406">Ion transport</keyword>
<dbReference type="PANTHER" id="PTHR13800">
    <property type="entry name" value="TRANSIENT RECEPTOR POTENTIAL CATION CHANNEL, SUBFAMILY M, MEMBER 6"/>
    <property type="match status" value="1"/>
</dbReference>
<feature type="transmembrane region" description="Helical" evidence="10">
    <location>
        <begin position="1145"/>
        <end position="1165"/>
    </location>
</feature>
<dbReference type="Pfam" id="PF18139">
    <property type="entry name" value="LSDAT_euk"/>
    <property type="match status" value="2"/>
</dbReference>
<dbReference type="InterPro" id="IPR005821">
    <property type="entry name" value="Ion_trans_dom"/>
</dbReference>
<dbReference type="PANTHER" id="PTHR13800:SF12">
    <property type="entry name" value="TRANSIENT RECEPTOR POTENTIAL CATION CHANNEL SUBFAMILY M MEMBER-LIKE 2"/>
    <property type="match status" value="1"/>
</dbReference>
<feature type="domain" description="TRPM-like" evidence="13">
    <location>
        <begin position="588"/>
        <end position="870"/>
    </location>
</feature>
<evidence type="ECO:0000256" key="10">
    <source>
        <dbReference type="SAM" id="Phobius"/>
    </source>
</evidence>
<keyword evidence="8" id="KW-0175">Coiled coil</keyword>
<name>K1QMV6_MAGGI</name>
<evidence type="ECO:0000256" key="9">
    <source>
        <dbReference type="SAM" id="MobiDB-lite"/>
    </source>
</evidence>
<evidence type="ECO:0000259" key="11">
    <source>
        <dbReference type="Pfam" id="PF00520"/>
    </source>
</evidence>
<feature type="coiled-coil region" evidence="8">
    <location>
        <begin position="1458"/>
        <end position="1492"/>
    </location>
</feature>
<feature type="coiled-coil region" evidence="8">
    <location>
        <begin position="1354"/>
        <end position="1388"/>
    </location>
</feature>
<organism evidence="14">
    <name type="scientific">Magallana gigas</name>
    <name type="common">Pacific oyster</name>
    <name type="synonym">Crassostrea gigas</name>
    <dbReference type="NCBI Taxonomy" id="29159"/>
    <lineage>
        <taxon>Eukaryota</taxon>
        <taxon>Metazoa</taxon>
        <taxon>Spiralia</taxon>
        <taxon>Lophotrochozoa</taxon>
        <taxon>Mollusca</taxon>
        <taxon>Bivalvia</taxon>
        <taxon>Autobranchia</taxon>
        <taxon>Pteriomorphia</taxon>
        <taxon>Ostreida</taxon>
        <taxon>Ostreoidea</taxon>
        <taxon>Ostreidae</taxon>
        <taxon>Magallana</taxon>
    </lineage>
</organism>
<gene>
    <name evidence="14" type="ORF">CGI_10019312</name>
</gene>
<feature type="region of interest" description="Disordered" evidence="9">
    <location>
        <begin position="1"/>
        <end position="115"/>
    </location>
</feature>
<dbReference type="InParanoid" id="K1QMV6"/>
<protein>
    <submittedName>
        <fullName evidence="14">Transient receptor potential cation channel subfamily M member 3</fullName>
    </submittedName>
</protein>
<dbReference type="HOGENOM" id="CLU_001390_0_3_1"/>
<evidence type="ECO:0000256" key="4">
    <source>
        <dbReference type="ARBA" id="ARBA00022989"/>
    </source>
</evidence>
<keyword evidence="2" id="KW-0813">Transport</keyword>
<feature type="transmembrane region" description="Helical" evidence="10">
    <location>
        <begin position="994"/>
        <end position="1020"/>
    </location>
</feature>
<evidence type="ECO:0000256" key="2">
    <source>
        <dbReference type="ARBA" id="ARBA00022448"/>
    </source>
</evidence>
<dbReference type="GO" id="GO:0005886">
    <property type="term" value="C:plasma membrane"/>
    <property type="evidence" value="ECO:0007669"/>
    <property type="project" value="TreeGrafter"/>
</dbReference>
<feature type="domain" description="TRPM SLOG" evidence="12">
    <location>
        <begin position="369"/>
        <end position="516"/>
    </location>
</feature>
<feature type="region of interest" description="Disordered" evidence="9">
    <location>
        <begin position="146"/>
        <end position="234"/>
    </location>
</feature>
<evidence type="ECO:0000256" key="7">
    <source>
        <dbReference type="ARBA" id="ARBA00023303"/>
    </source>
</evidence>
<dbReference type="Pfam" id="PF00520">
    <property type="entry name" value="Ion_trans"/>
    <property type="match status" value="1"/>
</dbReference>
<feature type="transmembrane region" description="Helical" evidence="10">
    <location>
        <begin position="1230"/>
        <end position="1252"/>
    </location>
</feature>
<keyword evidence="4 10" id="KW-1133">Transmembrane helix</keyword>
<dbReference type="EMBL" id="JH817097">
    <property type="protein sequence ID" value="EKC38147.1"/>
    <property type="molecule type" value="Genomic_DNA"/>
</dbReference>
<keyword evidence="3 10" id="KW-0812">Transmembrane</keyword>
<dbReference type="InterPro" id="IPR057366">
    <property type="entry name" value="TRPM-like"/>
</dbReference>
<feature type="compositionally biased region" description="Polar residues" evidence="9">
    <location>
        <begin position="205"/>
        <end position="221"/>
    </location>
</feature>
<keyword evidence="6 10" id="KW-0472">Membrane</keyword>
<evidence type="ECO:0000256" key="6">
    <source>
        <dbReference type="ARBA" id="ARBA00023136"/>
    </source>
</evidence>
<feature type="compositionally biased region" description="Basic residues" evidence="9">
    <location>
        <begin position="157"/>
        <end position="170"/>
    </location>
</feature>
<evidence type="ECO:0000256" key="5">
    <source>
        <dbReference type="ARBA" id="ARBA00023065"/>
    </source>
</evidence>
<evidence type="ECO:0000256" key="8">
    <source>
        <dbReference type="SAM" id="Coils"/>
    </source>
</evidence>
<dbReference type="InterPro" id="IPR041491">
    <property type="entry name" value="TRPM_SLOG"/>
</dbReference>
<evidence type="ECO:0000256" key="3">
    <source>
        <dbReference type="ARBA" id="ARBA00022692"/>
    </source>
</evidence>